<gene>
    <name evidence="1" type="ORF">NAG76_13540</name>
</gene>
<name>A0A9J6ZAI3_9BACL</name>
<dbReference type="Pfam" id="PF12900">
    <property type="entry name" value="Pyridox_ox_2"/>
    <property type="match status" value="1"/>
</dbReference>
<dbReference type="Gene3D" id="2.30.110.10">
    <property type="entry name" value="Electron Transport, Fmn-binding Protein, Chain A"/>
    <property type="match status" value="1"/>
</dbReference>
<dbReference type="EMBL" id="CP097899">
    <property type="protein sequence ID" value="URN92865.1"/>
    <property type="molecule type" value="Genomic_DNA"/>
</dbReference>
<dbReference type="InterPro" id="IPR012349">
    <property type="entry name" value="Split_barrel_FMN-bd"/>
</dbReference>
<evidence type="ECO:0000313" key="1">
    <source>
        <dbReference type="EMBL" id="URN92865.1"/>
    </source>
</evidence>
<dbReference type="KEGG" id="plig:NAG76_13540"/>
<accession>A0A9J6ZAI3</accession>
<dbReference type="PANTHER" id="PTHR34071">
    <property type="entry name" value="5-NITROIMIDAZOLE ANTIBIOTICS RESISTANCE PROTEIN, NIMA-FAMILY-RELATED PROTEIN-RELATED"/>
    <property type="match status" value="1"/>
</dbReference>
<dbReference type="SUPFAM" id="SSF50475">
    <property type="entry name" value="FMN-binding split barrel"/>
    <property type="match status" value="1"/>
</dbReference>
<dbReference type="PANTHER" id="PTHR34071:SF2">
    <property type="entry name" value="FLAVIN-NUCLEOTIDE-BINDING PROTEIN"/>
    <property type="match status" value="1"/>
</dbReference>
<proteinExistence type="predicted"/>
<evidence type="ECO:0000313" key="2">
    <source>
        <dbReference type="Proteomes" id="UP001056756"/>
    </source>
</evidence>
<reference evidence="1" key="1">
    <citation type="submission" date="2022-05" db="EMBL/GenBank/DDBJ databases">
        <title>Novel bacterial taxa in a minimal lignocellulolytic consortium and its capacity to transform plastics disclosed by genome-resolved metagenomics.</title>
        <authorList>
            <person name="Rodriguez C.A.D."/>
            <person name="Diaz-Garcia L."/>
            <person name="Herrera K."/>
            <person name="Tarazona N.A."/>
            <person name="Sproer C."/>
            <person name="Overmann J."/>
            <person name="Jimenez D.J."/>
        </authorList>
    </citation>
    <scope>NUCLEOTIDE SEQUENCE</scope>
    <source>
        <strain evidence="1">MAG5</strain>
    </source>
</reference>
<sequence>MRRKEFAIAEDKIEDVNAFLDEMTFGFLGTIGADGYPNITPLNYVYYNGDIYFHGSKIGEKMTSLADNSKVSFSVAKEYSIIPSYMNDPKYACPATAFFKSVLFRGQAEIVHDLQEKCDVFTVFMEKLQPEGGYEAIVPSDQGYAKQVTAAAIVKIRVEEMTSKFKFGQNWSEKKIKKVSAQLVDRDQNLDQETVRLMNLYCPHMKDQTT</sequence>
<dbReference type="Proteomes" id="UP001056756">
    <property type="component" value="Chromosome"/>
</dbReference>
<protein>
    <submittedName>
        <fullName evidence="1">Pyridoxamine 5'-phosphate oxidase family protein</fullName>
    </submittedName>
</protein>
<organism evidence="1 2">
    <name type="scientific">Candidatus Pristimantibacillus lignocellulolyticus</name>
    <dbReference type="NCBI Taxonomy" id="2994561"/>
    <lineage>
        <taxon>Bacteria</taxon>
        <taxon>Bacillati</taxon>
        <taxon>Bacillota</taxon>
        <taxon>Bacilli</taxon>
        <taxon>Bacillales</taxon>
        <taxon>Paenibacillaceae</taxon>
        <taxon>Candidatus Pristimantibacillus</taxon>
    </lineage>
</organism>
<dbReference type="AlphaFoldDB" id="A0A9J6ZAI3"/>
<dbReference type="InterPro" id="IPR024747">
    <property type="entry name" value="Pyridox_Oxase-rel"/>
</dbReference>